<dbReference type="EC" id="2.7.8.-" evidence="5"/>
<comment type="similarity">
    <text evidence="1">Belongs to the P-Pant transferase superfamily. Gsp/Sfp/HetI/AcpT family.</text>
</comment>
<dbReference type="GO" id="GO:0019878">
    <property type="term" value="P:lysine biosynthetic process via aminoadipic acid"/>
    <property type="evidence" value="ECO:0007669"/>
    <property type="project" value="TreeGrafter"/>
</dbReference>
<accession>A0A381J9U8</accession>
<evidence type="ECO:0000313" key="5">
    <source>
        <dbReference type="EMBL" id="SUY47142.1"/>
    </source>
</evidence>
<dbReference type="GO" id="GO:0000287">
    <property type="term" value="F:magnesium ion binding"/>
    <property type="evidence" value="ECO:0007669"/>
    <property type="project" value="InterPro"/>
</dbReference>
<dbReference type="InterPro" id="IPR037143">
    <property type="entry name" value="4-PPantetheinyl_Trfase_dom_sf"/>
</dbReference>
<dbReference type="InterPro" id="IPR055066">
    <property type="entry name" value="AASDHPPT_N"/>
</dbReference>
<organism evidence="5 6">
    <name type="scientific">Clostridium putrefaciens</name>
    <dbReference type="NCBI Taxonomy" id="99675"/>
    <lineage>
        <taxon>Bacteria</taxon>
        <taxon>Bacillati</taxon>
        <taxon>Bacillota</taxon>
        <taxon>Clostridia</taxon>
        <taxon>Eubacteriales</taxon>
        <taxon>Clostridiaceae</taxon>
        <taxon>Clostridium</taxon>
    </lineage>
</organism>
<dbReference type="InterPro" id="IPR050559">
    <property type="entry name" value="P-Pant_transferase_sf"/>
</dbReference>
<dbReference type="InterPro" id="IPR008278">
    <property type="entry name" value="4-PPantetheinyl_Trfase_dom"/>
</dbReference>
<feature type="domain" description="4'-phosphopantetheinyl transferase" evidence="3">
    <location>
        <begin position="104"/>
        <end position="206"/>
    </location>
</feature>
<evidence type="ECO:0000256" key="1">
    <source>
        <dbReference type="ARBA" id="ARBA00010990"/>
    </source>
</evidence>
<dbReference type="GO" id="GO:0008897">
    <property type="term" value="F:holo-[acyl-carrier-protein] synthase activity"/>
    <property type="evidence" value="ECO:0007669"/>
    <property type="project" value="InterPro"/>
</dbReference>
<dbReference type="SUPFAM" id="SSF56214">
    <property type="entry name" value="4'-phosphopantetheinyl transferase"/>
    <property type="match status" value="2"/>
</dbReference>
<sequence length="234" mass="27613">MVYLYAIQIVENQYDDEIASLLTKISEERRRKTKKYARRIDQRRCIVGEILLRYILWKHYGITSKEIVFQYNEYGKPLLIKPKGIHFNISHSGEWVLCGVSDMPIGIDVEGRMVEVVAIAERFFSEDENRYINSHLLCDKYDAFYKIWTLKESYIKCVGMGLQIPLDSFSFVFLKEQINMFVDGRLDNKYIFKSKKISDRYHMALCILGKTCNLWENDIKNISVEDLMSSSTYF</sequence>
<protein>
    <submittedName>
        <fullName evidence="5">Phosphopantetheinyl transferase</fullName>
        <ecNumber evidence="5">2.7.8.-</ecNumber>
    </submittedName>
</protein>
<dbReference type="GO" id="GO:0005829">
    <property type="term" value="C:cytosol"/>
    <property type="evidence" value="ECO:0007669"/>
    <property type="project" value="TreeGrafter"/>
</dbReference>
<evidence type="ECO:0000259" key="4">
    <source>
        <dbReference type="Pfam" id="PF22624"/>
    </source>
</evidence>
<name>A0A381J9U8_9CLOT</name>
<gene>
    <name evidence="5" type="primary">sfp</name>
    <name evidence="5" type="ORF">NCTC9836_01469</name>
</gene>
<keyword evidence="6" id="KW-1185">Reference proteome</keyword>
<dbReference type="PANTHER" id="PTHR12215:SF10">
    <property type="entry name" value="L-AMINOADIPATE-SEMIALDEHYDE DEHYDROGENASE-PHOSPHOPANTETHEINYL TRANSFERASE"/>
    <property type="match status" value="1"/>
</dbReference>
<dbReference type="Gene3D" id="3.90.470.20">
    <property type="entry name" value="4'-phosphopantetheinyl transferase domain"/>
    <property type="match status" value="2"/>
</dbReference>
<dbReference type="Pfam" id="PF22624">
    <property type="entry name" value="AASDHPPT_N"/>
    <property type="match status" value="1"/>
</dbReference>
<dbReference type="RefSeq" id="WP_172556290.1">
    <property type="nucleotide sequence ID" value="NZ_UFWZ01000001.1"/>
</dbReference>
<dbReference type="Proteomes" id="UP000254664">
    <property type="component" value="Unassembled WGS sequence"/>
</dbReference>
<dbReference type="EMBL" id="UFWZ01000001">
    <property type="protein sequence ID" value="SUY47142.1"/>
    <property type="molecule type" value="Genomic_DNA"/>
</dbReference>
<dbReference type="Pfam" id="PF01648">
    <property type="entry name" value="ACPS"/>
    <property type="match status" value="1"/>
</dbReference>
<evidence type="ECO:0000259" key="3">
    <source>
        <dbReference type="Pfam" id="PF01648"/>
    </source>
</evidence>
<reference evidence="5 6" key="1">
    <citation type="submission" date="2018-06" db="EMBL/GenBank/DDBJ databases">
        <authorList>
            <consortium name="Pathogen Informatics"/>
            <person name="Doyle S."/>
        </authorList>
    </citation>
    <scope>NUCLEOTIDE SEQUENCE [LARGE SCALE GENOMIC DNA]</scope>
    <source>
        <strain evidence="5 6">NCTC9836</strain>
    </source>
</reference>
<keyword evidence="2 5" id="KW-0808">Transferase</keyword>
<dbReference type="PANTHER" id="PTHR12215">
    <property type="entry name" value="PHOSPHOPANTETHEINE TRANSFERASE"/>
    <property type="match status" value="1"/>
</dbReference>
<proteinExistence type="inferred from homology"/>
<evidence type="ECO:0000256" key="2">
    <source>
        <dbReference type="ARBA" id="ARBA00022679"/>
    </source>
</evidence>
<evidence type="ECO:0000313" key="6">
    <source>
        <dbReference type="Proteomes" id="UP000254664"/>
    </source>
</evidence>
<feature type="domain" description="4'-phosphopantetheinyl transferase N-terminal" evidence="4">
    <location>
        <begin position="16"/>
        <end position="97"/>
    </location>
</feature>
<dbReference type="AlphaFoldDB" id="A0A381J9U8"/>